<feature type="compositionally biased region" description="Polar residues" evidence="10">
    <location>
        <begin position="14"/>
        <end position="37"/>
    </location>
</feature>
<evidence type="ECO:0000259" key="11">
    <source>
        <dbReference type="PROSITE" id="PS50808"/>
    </source>
</evidence>
<dbReference type="PANTHER" id="PTHR46481">
    <property type="entry name" value="ZINC FINGER BED DOMAIN-CONTAINING PROTEIN 4"/>
    <property type="match status" value="1"/>
</dbReference>
<dbReference type="SUPFAM" id="SSF53098">
    <property type="entry name" value="Ribonuclease H-like"/>
    <property type="match status" value="1"/>
</dbReference>
<dbReference type="InterPro" id="IPR052035">
    <property type="entry name" value="ZnF_BED_domain_contain"/>
</dbReference>
<name>A0A6J1TDN2_FRAOC</name>
<evidence type="ECO:0000256" key="9">
    <source>
        <dbReference type="PROSITE-ProRule" id="PRU00027"/>
    </source>
</evidence>
<keyword evidence="6" id="KW-0238">DNA-binding</keyword>
<dbReference type="Proteomes" id="UP000504606">
    <property type="component" value="Unplaced"/>
</dbReference>
<dbReference type="Pfam" id="PF05699">
    <property type="entry name" value="Dimer_Tnp_hAT"/>
    <property type="match status" value="1"/>
</dbReference>
<evidence type="ECO:0000313" key="13">
    <source>
        <dbReference type="RefSeq" id="XP_026288986.1"/>
    </source>
</evidence>
<dbReference type="AlphaFoldDB" id="A0A6J1TDN2"/>
<protein>
    <submittedName>
        <fullName evidence="13">Zinc finger BED domain-containing protein 4-like</fullName>
    </submittedName>
</protein>
<reference evidence="13" key="1">
    <citation type="submission" date="2025-08" db="UniProtKB">
        <authorList>
            <consortium name="RefSeq"/>
        </authorList>
    </citation>
    <scope>IDENTIFICATION</scope>
    <source>
        <tissue evidence="13">Whole organism</tissue>
    </source>
</reference>
<evidence type="ECO:0000256" key="10">
    <source>
        <dbReference type="SAM" id="MobiDB-lite"/>
    </source>
</evidence>
<keyword evidence="2" id="KW-0479">Metal-binding</keyword>
<keyword evidence="7" id="KW-0804">Transcription</keyword>
<accession>A0A6J1TDN2</accession>
<sequence>MLENEEFREDDPGQPSTPRRPSGSIGQQQKTLASYFQSGGRHRESAPASDIPVTPAVASENQHAQDHEGSVSSTTTITTTLSQEEQEKVSVPHALIWHYFIKIDKNHGKCKFCEKILNTPTGATTLLIRHLLLHPSSNGEYIKLQKYKVAQKKISASKKSDKSNNAPSVKSCLFPLDPRGQKSQNITNAIGLFICKSLQPYSVVEEEGFTNLMHLLEPRYLVPSRFAFSRTVIPSIYNDLKKRLQEKLDAVRDDLESVCFTTDVWTSRKLKSFLAFTMQFINNQFEMERFTLECQPFPGCHNGEAIYNRMQEMIRSLQLESEEIAKYIISDNGSNFLAALGEPTEGRRIDEEIAEVLRNEKDWEHGRCFNHTAQLAINDAKKELGINNVIEKVSHIVRRYSKSKNAVELYEQFQKEHGLPKHELIQRVKTRWDSDFRMLERAVEQKAAIVSELSAAGEENLSAVEWKLAEGFVEVLRPVANHTAEMGSETGPTASMILPVIFEIESELEDFIRKAPRGSGIQFARKLLAHIQARFLHYKTNLTCKTAMLVDPRYKDILQSDNWASTAREILEEKAEEKYYSRVRKGLVSSTDSSRDESEEPPAKKGRWKFLQKINNNRGSTINSTATLKKKIKDEVESYLSLPTLEADEDPLVWWRSNQSVFPNLSLVAKQYLGIAATETASERVASVGSNTETSKRTNLSSSHLSQIVFCHDNAVIPQHNNRRK</sequence>
<evidence type="ECO:0000256" key="6">
    <source>
        <dbReference type="ARBA" id="ARBA00023125"/>
    </source>
</evidence>
<dbReference type="GeneID" id="113213974"/>
<feature type="region of interest" description="Disordered" evidence="10">
    <location>
        <begin position="1"/>
        <end position="76"/>
    </location>
</feature>
<keyword evidence="12" id="KW-1185">Reference proteome</keyword>
<dbReference type="InterPro" id="IPR012337">
    <property type="entry name" value="RNaseH-like_sf"/>
</dbReference>
<dbReference type="Pfam" id="PF02892">
    <property type="entry name" value="zf-BED"/>
    <property type="match status" value="1"/>
</dbReference>
<evidence type="ECO:0000256" key="1">
    <source>
        <dbReference type="ARBA" id="ARBA00004123"/>
    </source>
</evidence>
<comment type="subcellular location">
    <subcellularLocation>
        <location evidence="1">Nucleus</location>
    </subcellularLocation>
</comment>
<dbReference type="KEGG" id="foc:113213974"/>
<evidence type="ECO:0000256" key="2">
    <source>
        <dbReference type="ARBA" id="ARBA00022723"/>
    </source>
</evidence>
<evidence type="ECO:0000256" key="8">
    <source>
        <dbReference type="ARBA" id="ARBA00023242"/>
    </source>
</evidence>
<dbReference type="SMART" id="SM00614">
    <property type="entry name" value="ZnF_BED"/>
    <property type="match status" value="1"/>
</dbReference>
<keyword evidence="8" id="KW-0539">Nucleus</keyword>
<dbReference type="OrthoDB" id="6629494at2759"/>
<organism evidence="12 13">
    <name type="scientific">Frankliniella occidentalis</name>
    <name type="common">Western flower thrips</name>
    <name type="synonym">Euthrips occidentalis</name>
    <dbReference type="NCBI Taxonomy" id="133901"/>
    <lineage>
        <taxon>Eukaryota</taxon>
        <taxon>Metazoa</taxon>
        <taxon>Ecdysozoa</taxon>
        <taxon>Arthropoda</taxon>
        <taxon>Hexapoda</taxon>
        <taxon>Insecta</taxon>
        <taxon>Pterygota</taxon>
        <taxon>Neoptera</taxon>
        <taxon>Paraneoptera</taxon>
        <taxon>Thysanoptera</taxon>
        <taxon>Terebrantia</taxon>
        <taxon>Thripoidea</taxon>
        <taxon>Thripidae</taxon>
        <taxon>Frankliniella</taxon>
    </lineage>
</organism>
<dbReference type="SUPFAM" id="SSF140996">
    <property type="entry name" value="Hermes dimerisation domain"/>
    <property type="match status" value="1"/>
</dbReference>
<evidence type="ECO:0000256" key="7">
    <source>
        <dbReference type="ARBA" id="ARBA00023163"/>
    </source>
</evidence>
<evidence type="ECO:0000313" key="12">
    <source>
        <dbReference type="Proteomes" id="UP000504606"/>
    </source>
</evidence>
<dbReference type="GO" id="GO:0003677">
    <property type="term" value="F:DNA binding"/>
    <property type="evidence" value="ECO:0007669"/>
    <property type="project" value="UniProtKB-KW"/>
</dbReference>
<evidence type="ECO:0000256" key="5">
    <source>
        <dbReference type="ARBA" id="ARBA00023015"/>
    </source>
</evidence>
<evidence type="ECO:0000256" key="3">
    <source>
        <dbReference type="ARBA" id="ARBA00022771"/>
    </source>
</evidence>
<proteinExistence type="predicted"/>
<gene>
    <name evidence="13" type="primary">LOC113213974</name>
</gene>
<keyword evidence="5" id="KW-0805">Transcription regulation</keyword>
<dbReference type="GO" id="GO:0046983">
    <property type="term" value="F:protein dimerization activity"/>
    <property type="evidence" value="ECO:0007669"/>
    <property type="project" value="InterPro"/>
</dbReference>
<dbReference type="PROSITE" id="PS50808">
    <property type="entry name" value="ZF_BED"/>
    <property type="match status" value="1"/>
</dbReference>
<keyword evidence="4" id="KW-0862">Zinc</keyword>
<keyword evidence="3 9" id="KW-0863">Zinc-finger</keyword>
<dbReference type="GO" id="GO:0008270">
    <property type="term" value="F:zinc ion binding"/>
    <property type="evidence" value="ECO:0007669"/>
    <property type="project" value="UniProtKB-KW"/>
</dbReference>
<dbReference type="RefSeq" id="XP_026288986.1">
    <property type="nucleotide sequence ID" value="XM_026433201.2"/>
</dbReference>
<dbReference type="GO" id="GO:0005634">
    <property type="term" value="C:nucleus"/>
    <property type="evidence" value="ECO:0007669"/>
    <property type="project" value="UniProtKB-SubCell"/>
</dbReference>
<feature type="domain" description="BED-type" evidence="11">
    <location>
        <begin position="96"/>
        <end position="141"/>
    </location>
</feature>
<evidence type="ECO:0000256" key="4">
    <source>
        <dbReference type="ARBA" id="ARBA00022833"/>
    </source>
</evidence>
<dbReference type="PANTHER" id="PTHR46481:SF10">
    <property type="entry name" value="ZINC FINGER BED DOMAIN-CONTAINING PROTEIN 39"/>
    <property type="match status" value="1"/>
</dbReference>
<dbReference type="InterPro" id="IPR003656">
    <property type="entry name" value="Znf_BED"/>
</dbReference>
<dbReference type="InterPro" id="IPR008906">
    <property type="entry name" value="HATC_C_dom"/>
</dbReference>